<dbReference type="Gene3D" id="3.40.50.300">
    <property type="entry name" value="P-loop containing nucleotide triphosphate hydrolases"/>
    <property type="match status" value="2"/>
</dbReference>
<accession>A0A419SQN0</accession>
<feature type="transmembrane region" description="Helical" evidence="2">
    <location>
        <begin position="473"/>
        <end position="491"/>
    </location>
</feature>
<keyword evidence="2" id="KW-1133">Transmembrane helix</keyword>
<evidence type="ECO:0000259" key="3">
    <source>
        <dbReference type="Pfam" id="PF13514"/>
    </source>
</evidence>
<dbReference type="InterPro" id="IPR027417">
    <property type="entry name" value="P-loop_NTPase"/>
</dbReference>
<reference evidence="4 5" key="1">
    <citation type="submission" date="2016-08" db="EMBL/GenBank/DDBJ databases">
        <title>Novel Firmicute Genomes.</title>
        <authorList>
            <person name="Poppleton D.I."/>
            <person name="Gribaldo S."/>
        </authorList>
    </citation>
    <scope>NUCLEOTIDE SEQUENCE [LARGE SCALE GENOMIC DNA]</scope>
    <source>
        <strain evidence="4 5">RAOx-1</strain>
    </source>
</reference>
<gene>
    <name evidence="4" type="ORF">BEP19_16520</name>
</gene>
<dbReference type="Pfam" id="PF13514">
    <property type="entry name" value="AAA_27"/>
    <property type="match status" value="1"/>
</dbReference>
<dbReference type="SUPFAM" id="SSF52540">
    <property type="entry name" value="P-loop containing nucleoside triphosphate hydrolases"/>
    <property type="match status" value="1"/>
</dbReference>
<dbReference type="OrthoDB" id="9764467at2"/>
<keyword evidence="5" id="KW-1185">Reference proteome</keyword>
<evidence type="ECO:0000313" key="5">
    <source>
        <dbReference type="Proteomes" id="UP000284219"/>
    </source>
</evidence>
<feature type="coiled-coil region" evidence="1">
    <location>
        <begin position="579"/>
        <end position="624"/>
    </location>
</feature>
<dbReference type="PANTHER" id="PTHR41259:SF1">
    <property type="entry name" value="DOUBLE-STRAND BREAK REPAIR RAD50 ATPASE, PUTATIVE-RELATED"/>
    <property type="match status" value="1"/>
</dbReference>
<feature type="coiled-coil region" evidence="1">
    <location>
        <begin position="182"/>
        <end position="240"/>
    </location>
</feature>
<feature type="coiled-coil region" evidence="1">
    <location>
        <begin position="760"/>
        <end position="787"/>
    </location>
</feature>
<protein>
    <recommendedName>
        <fullName evidence="3">YhaN AAA domain-containing protein</fullName>
    </recommendedName>
</protein>
<dbReference type="EMBL" id="MCHY01000002">
    <property type="protein sequence ID" value="RKD26800.1"/>
    <property type="molecule type" value="Genomic_DNA"/>
</dbReference>
<keyword evidence="2" id="KW-0472">Membrane</keyword>
<keyword evidence="1" id="KW-0175">Coiled coil</keyword>
<name>A0A419SQN0_9BACL</name>
<dbReference type="Proteomes" id="UP000284219">
    <property type="component" value="Unassembled WGS sequence"/>
</dbReference>
<proteinExistence type="predicted"/>
<keyword evidence="2" id="KW-0812">Transmembrane</keyword>
<feature type="coiled-coil region" evidence="1">
    <location>
        <begin position="390"/>
        <end position="440"/>
    </location>
</feature>
<feature type="coiled-coil region" evidence="1">
    <location>
        <begin position="274"/>
        <end position="301"/>
    </location>
</feature>
<dbReference type="InterPro" id="IPR038734">
    <property type="entry name" value="YhaN_AAA"/>
</dbReference>
<evidence type="ECO:0000256" key="2">
    <source>
        <dbReference type="SAM" id="Phobius"/>
    </source>
</evidence>
<feature type="domain" description="YhaN AAA" evidence="3">
    <location>
        <begin position="1"/>
        <end position="200"/>
    </location>
</feature>
<organism evidence="4 5">
    <name type="scientific">Ammoniphilus oxalaticus</name>
    <dbReference type="NCBI Taxonomy" id="66863"/>
    <lineage>
        <taxon>Bacteria</taxon>
        <taxon>Bacillati</taxon>
        <taxon>Bacillota</taxon>
        <taxon>Bacilli</taxon>
        <taxon>Bacillales</taxon>
        <taxon>Paenibacillaceae</taxon>
        <taxon>Aneurinibacillus group</taxon>
        <taxon>Ammoniphilus</taxon>
    </lineage>
</organism>
<feature type="transmembrane region" description="Helical" evidence="2">
    <location>
        <begin position="497"/>
        <end position="515"/>
    </location>
</feature>
<comment type="caution">
    <text evidence="4">The sequence shown here is derived from an EMBL/GenBank/DDBJ whole genome shotgun (WGS) entry which is preliminary data.</text>
</comment>
<evidence type="ECO:0000313" key="4">
    <source>
        <dbReference type="EMBL" id="RKD26800.1"/>
    </source>
</evidence>
<dbReference type="AlphaFoldDB" id="A0A419SQN0"/>
<dbReference type="RefSeq" id="WP_120188086.1">
    <property type="nucleotide sequence ID" value="NZ_MCHY01000002.1"/>
</dbReference>
<dbReference type="PANTHER" id="PTHR41259">
    <property type="entry name" value="DOUBLE-STRAND BREAK REPAIR RAD50 ATPASE, PUTATIVE-RELATED"/>
    <property type="match status" value="1"/>
</dbReference>
<sequence>MYIRSIHIYGFGKYHDFCLDLKPGFNVIEGMNEAGKSTLLAFIKAVLFGFENRRSPAMRYEPLEGGSFGGNLLLVDEGGAEYQIERTGKRTSLGSVRVTMPDGTEHGDEILAALLAGMSPTFYANIFAFGLTELSYLTTLTQEEVTSYLYHAGTNLSLPTLKKTWHEEQERLFKRRGAQPSLNQLLTQLEEIEQQIESLQRENEYYNDWLAKREELDHEINQLEKQMVLLSNEQKQWLKSKEAYALQKEWKVCQEQASQLPLVDSFPENGVRRLEDIEQRILTASVELEETRQRLDKLIIERDAIILDPRIEQLQIEWVGEQKDRWQQKRERLEIIEKEVAWLDRELQRAIQQLGLEWTEQRLRQFDVSLSKKEIIRDHRRRMEPLQAGLQAIAELLQTKQAELEAYRQQADQVREQVSALRSEQQLVELEARLTACQRLLLEIETIKQQEAWLNLQLSDAQRSSTVIGPNRLLIFLVLIGLLGTVAITIVNAPFSWIALISLAIALIASAAIYVTSIRKGPPQQATDHPLQKEAHALQKKRIETERRLSRLVDSLGAGFDLSSLQQALIEVKEQREHRLKQTDKLVWLEELLEQLERERQQLNDRQQTLLKQQEQEQAEWQALLDEDGLSERLSPDGVLEVLALVEQSQQLLLKRDREQEIQVSLQAEWQGFHDKMSAVWQQIELPDQPDDPLRMLVELKQVMTREKQRAEAKEILEKESEAEHARLQMKERFLEKLREQRLDLLRSISVTDSESFRRLYRQMKEREQLEERMRMLELTMDTADVDERIKKRIDEYPLDYIEQQANRYATKGAEAQMRLKQLADERGQYTNRLRQLEHGEQLSQLKQQRQECLTAAQTEAKRWITLRLANRLLAQTQESYEARKQPQVLREASALFSEMTAARYQRVLSPIGEERLLVEREDGLRMEPQYLSRGAREQLFLCLRFGLIKESSKTSRPPIILDDIFVNFDDNRKRAALDCLHRFTSEHQILYFTCQQRAGQMVDELNLSCHHARLE</sequence>
<feature type="coiled-coil region" evidence="1">
    <location>
        <begin position="694"/>
        <end position="726"/>
    </location>
</feature>
<evidence type="ECO:0000256" key="1">
    <source>
        <dbReference type="SAM" id="Coils"/>
    </source>
</evidence>